<dbReference type="InterPro" id="IPR050302">
    <property type="entry name" value="Rab_GAP_TBC_domain"/>
</dbReference>
<reference evidence="4" key="1">
    <citation type="submission" date="2016-09" db="EMBL/GenBank/DDBJ databases">
        <authorList>
            <person name="Jeantristanb JTB J.-T."/>
            <person name="Ricardo R."/>
        </authorList>
    </citation>
    <scope>NUCLEOTIDE SEQUENCE [LARGE SCALE GENOMIC DNA]</scope>
</reference>
<accession>A0A238FJX3</accession>
<dbReference type="Gene3D" id="1.10.8.270">
    <property type="entry name" value="putative rabgap domain of human tbc1 domain family member 14 like domains"/>
    <property type="match status" value="1"/>
</dbReference>
<dbReference type="Gene3D" id="1.10.10.750">
    <property type="entry name" value="Ypt/Rab-GAP domain of gyp1p, domain 1"/>
    <property type="match status" value="1"/>
</dbReference>
<feature type="compositionally biased region" description="Basic and acidic residues" evidence="1">
    <location>
        <begin position="128"/>
        <end position="142"/>
    </location>
</feature>
<feature type="compositionally biased region" description="Polar residues" evidence="1">
    <location>
        <begin position="33"/>
        <end position="57"/>
    </location>
</feature>
<evidence type="ECO:0000313" key="4">
    <source>
        <dbReference type="Proteomes" id="UP000198372"/>
    </source>
</evidence>
<protein>
    <submittedName>
        <fullName evidence="3">BQ2448_6514 protein</fullName>
    </submittedName>
</protein>
<dbReference type="AlphaFoldDB" id="A0A238FJX3"/>
<organism evidence="3 4">
    <name type="scientific">Microbotryum intermedium</name>
    <dbReference type="NCBI Taxonomy" id="269621"/>
    <lineage>
        <taxon>Eukaryota</taxon>
        <taxon>Fungi</taxon>
        <taxon>Dikarya</taxon>
        <taxon>Basidiomycota</taxon>
        <taxon>Pucciniomycotina</taxon>
        <taxon>Microbotryomycetes</taxon>
        <taxon>Microbotryales</taxon>
        <taxon>Microbotryaceae</taxon>
        <taxon>Microbotryum</taxon>
    </lineage>
</organism>
<feature type="compositionally biased region" description="Pro residues" evidence="1">
    <location>
        <begin position="188"/>
        <end position="199"/>
    </location>
</feature>
<gene>
    <name evidence="3" type="ORF">BQ2448_6514</name>
</gene>
<dbReference type="GO" id="GO:0005096">
    <property type="term" value="F:GTPase activator activity"/>
    <property type="evidence" value="ECO:0007669"/>
    <property type="project" value="TreeGrafter"/>
</dbReference>
<dbReference type="PROSITE" id="PS50086">
    <property type="entry name" value="TBC_RABGAP"/>
    <property type="match status" value="1"/>
</dbReference>
<dbReference type="PANTHER" id="PTHR47219">
    <property type="entry name" value="RAB GTPASE-ACTIVATING PROTEIN 1-LIKE"/>
    <property type="match status" value="1"/>
</dbReference>
<proteinExistence type="predicted"/>
<sequence>MANLDDMSFDITAALDQVHGRVPSDPSAGAAAVSSNDGALSHVTDAQSPQLAETRSASDPGLAFDGLSEAPPQTEQLDDQQHEQEDANEPASPPDEGDLSRPSWAQERSQSPAELRAGDDEDDEERMDDLKDIALHEERHENGMTSHQGDDDEDDMAFQTIRLDQYTLADPNPAAHGSKILSLSGPRSPTPPPPGPPQVPTSSTPSSTPSASADSSFLPETTTTAATSKQDLEEEEAKDAVSAEPKPEAKDGSSKSSITPTDGDATTVDATGTAPDSMTKCKASLSGEAIAVTIDGQPTGASTPAIATSPTKAKRLGSRVPTAIQKIISMTRQRDLPPKDKIEEDRHLKQLEEMRAAAKEAGSSFGITKRRRHSQLQAATMARATRIAAAHSIWENQVLPNWRAVTHESSEGRELRRLWWAGTMPVRWRGRLWSLCIGNGLAVSRTSFAGILDQARRGMSDGTFPKETMAALEEDVQGTLRNLKLFQRGGAMHEDLVDLLLGYAVYVSKATRQKPRYPSGLACPAAMLLVNMSVADAFISLVNLVNKSFLKSFYGDSPDEPDAYYRIFDTLLADNMPKVYENFYKEVVRPSLYLHPWLTTMFVQFLPLDLSTRLFDVFLLEGDAFVFRLALVLLQILEPRLFNPVQSELDDVFRGKDRGAIAVVRRERSGSILLGGGGETEEEVSEVLVEEVYTEMGCTEDRVFELLGQQDWKEETWKRLVERELPEAD</sequence>
<dbReference type="Proteomes" id="UP000198372">
    <property type="component" value="Unassembled WGS sequence"/>
</dbReference>
<feature type="compositionally biased region" description="Polar residues" evidence="1">
    <location>
        <begin position="299"/>
        <end position="311"/>
    </location>
</feature>
<feature type="compositionally biased region" description="Low complexity" evidence="1">
    <location>
        <begin position="259"/>
        <end position="276"/>
    </location>
</feature>
<dbReference type="SMART" id="SM00164">
    <property type="entry name" value="TBC"/>
    <property type="match status" value="1"/>
</dbReference>
<dbReference type="PANTHER" id="PTHR47219:SF15">
    <property type="entry name" value="TBC1 DOMAIN FAMILY MEMBER 12 ISOFORM X1"/>
    <property type="match status" value="1"/>
</dbReference>
<name>A0A238FJX3_9BASI</name>
<dbReference type="STRING" id="269621.A0A238FJX3"/>
<dbReference type="GO" id="GO:0031267">
    <property type="term" value="F:small GTPase binding"/>
    <property type="evidence" value="ECO:0007669"/>
    <property type="project" value="TreeGrafter"/>
</dbReference>
<keyword evidence="4" id="KW-1185">Reference proteome</keyword>
<feature type="compositionally biased region" description="Low complexity" evidence="1">
    <location>
        <begin position="200"/>
        <end position="216"/>
    </location>
</feature>
<dbReference type="OrthoDB" id="289721at2759"/>
<dbReference type="SUPFAM" id="SSF47923">
    <property type="entry name" value="Ypt/Rab-GAP domain of gyp1p"/>
    <property type="match status" value="2"/>
</dbReference>
<feature type="region of interest" description="Disordered" evidence="1">
    <location>
        <begin position="20"/>
        <end position="279"/>
    </location>
</feature>
<feature type="compositionally biased region" description="Polar residues" evidence="1">
    <location>
        <begin position="218"/>
        <end position="229"/>
    </location>
</feature>
<feature type="compositionally biased region" description="Basic and acidic residues" evidence="1">
    <location>
        <begin position="238"/>
        <end position="253"/>
    </location>
</feature>
<dbReference type="InterPro" id="IPR000195">
    <property type="entry name" value="Rab-GAP-TBC_dom"/>
</dbReference>
<evidence type="ECO:0000259" key="2">
    <source>
        <dbReference type="PROSITE" id="PS50086"/>
    </source>
</evidence>
<feature type="region of interest" description="Disordered" evidence="1">
    <location>
        <begin position="295"/>
        <end position="317"/>
    </location>
</feature>
<dbReference type="InterPro" id="IPR035969">
    <property type="entry name" value="Rab-GAP_TBC_sf"/>
</dbReference>
<dbReference type="EMBL" id="FMSP01000020">
    <property type="protein sequence ID" value="SCV74082.1"/>
    <property type="molecule type" value="Genomic_DNA"/>
</dbReference>
<dbReference type="Pfam" id="PF00566">
    <property type="entry name" value="RabGAP-TBC"/>
    <property type="match status" value="1"/>
</dbReference>
<evidence type="ECO:0000256" key="1">
    <source>
        <dbReference type="SAM" id="MobiDB-lite"/>
    </source>
</evidence>
<dbReference type="Gene3D" id="1.10.472.80">
    <property type="entry name" value="Ypt/Rab-GAP domain of gyp1p, domain 3"/>
    <property type="match status" value="1"/>
</dbReference>
<evidence type="ECO:0000313" key="3">
    <source>
        <dbReference type="EMBL" id="SCV74082.1"/>
    </source>
</evidence>
<feature type="domain" description="Rab-GAP TBC" evidence="2">
    <location>
        <begin position="423"/>
        <end position="622"/>
    </location>
</feature>